<reference evidence="6 8" key="2">
    <citation type="submission" date="2018-11" db="EMBL/GenBank/DDBJ databases">
        <authorList>
            <consortium name="Pathogen Informatics"/>
        </authorList>
    </citation>
    <scope>NUCLEOTIDE SEQUENCE [LARGE SCALE GENOMIC DNA]</scope>
</reference>
<feature type="chain" id="PRO_5041039989" evidence="3">
    <location>
        <begin position="23"/>
        <end position="563"/>
    </location>
</feature>
<dbReference type="Gene3D" id="3.15.10.10">
    <property type="entry name" value="Bactericidal permeability-increasing protein, domain 1"/>
    <property type="match status" value="1"/>
</dbReference>
<dbReference type="Gene3D" id="3.15.20.10">
    <property type="entry name" value="Bactericidal permeability-increasing protein, domain 2"/>
    <property type="match status" value="1"/>
</dbReference>
<keyword evidence="3" id="KW-0732">Signal</keyword>
<dbReference type="OrthoDB" id="10255543at2759"/>
<gene>
    <name evidence="6" type="ORF">DME_LOCUS2796</name>
</gene>
<evidence type="ECO:0000313" key="7">
    <source>
        <dbReference type="Proteomes" id="UP000038040"/>
    </source>
</evidence>
<dbReference type="InterPro" id="IPR017942">
    <property type="entry name" value="Lipid-bd_serum_glycop_N"/>
</dbReference>
<dbReference type="SMART" id="SM00328">
    <property type="entry name" value="BPI1"/>
    <property type="match status" value="1"/>
</dbReference>
<dbReference type="InterPro" id="IPR017943">
    <property type="entry name" value="Bactericidal_perm-incr_a/b_dom"/>
</dbReference>
<dbReference type="PANTHER" id="PTHR10504:SF137">
    <property type="entry name" value="BPI FOLD-CONTAINING FAMILY C PROTEIN"/>
    <property type="match status" value="1"/>
</dbReference>
<dbReference type="STRING" id="318479.A0A0N4UMC6"/>
<name>A0A0N4UMC6_DRAME</name>
<dbReference type="InterPro" id="IPR001124">
    <property type="entry name" value="Lipid-bd_serum_glycop_C"/>
</dbReference>
<dbReference type="InterPro" id="IPR032942">
    <property type="entry name" value="BPI/LBP/Plunc"/>
</dbReference>
<feature type="signal peptide" evidence="3">
    <location>
        <begin position="1"/>
        <end position="22"/>
    </location>
</feature>
<keyword evidence="8" id="KW-1185">Reference proteome</keyword>
<dbReference type="AlphaFoldDB" id="A0A0N4UMC6"/>
<dbReference type="GO" id="GO:0008289">
    <property type="term" value="F:lipid binding"/>
    <property type="evidence" value="ECO:0007669"/>
    <property type="project" value="InterPro"/>
</dbReference>
<evidence type="ECO:0000259" key="5">
    <source>
        <dbReference type="SMART" id="SM00329"/>
    </source>
</evidence>
<dbReference type="SMART" id="SM00329">
    <property type="entry name" value="BPI2"/>
    <property type="match status" value="1"/>
</dbReference>
<dbReference type="PANTHER" id="PTHR10504">
    <property type="entry name" value="BACTERICIDAL PERMEABILITY-INCREASING BPI PROTEIN-RELATED"/>
    <property type="match status" value="1"/>
</dbReference>
<dbReference type="Pfam" id="PF01273">
    <property type="entry name" value="LBP_BPI_CETP"/>
    <property type="match status" value="1"/>
</dbReference>
<proteinExistence type="inferred from homology"/>
<evidence type="ECO:0000256" key="3">
    <source>
        <dbReference type="SAM" id="SignalP"/>
    </source>
</evidence>
<evidence type="ECO:0000313" key="6">
    <source>
        <dbReference type="EMBL" id="VDN52823.1"/>
    </source>
</evidence>
<feature type="domain" description="Lipid-binding serum glycoprotein N-terminal" evidence="4">
    <location>
        <begin position="44"/>
        <end position="273"/>
    </location>
</feature>
<protein>
    <submittedName>
        <fullName evidence="9">BPI2 domain-containing protein</fullName>
    </submittedName>
</protein>
<sequence length="563" mass="64056">MKIRLDCLIFAFLTFICCRLSSDDLISPLLQVNTNSKNAGIFMRFMPTGIAYLREIGMKTVNNEILRIKLPLVTERVDAGQVTIYNAYVSKYWSPPEYNLELAPPDMFTWSMSKMHIRAAGDFEVSAHNPLLLPTVPIRGQFETLFGHISLAIAIRLGRSEDGAPRVRSTYCQADVGYVDLNVTNTGVITDFFINSFKAFIIANFKPVVQERICKMIKSVVNNNMNQILSTMPLQVHLHENTIDIIGETFGLSEKKPLSRYGDLGARNITLTNIIHNLRKQNLILDYRLIKDPLIAYGSIGMYIKGEISWNGYGGTPFDPPNVEIPPPHGIHMVEFFGTDYLANSMLYHAFRQKYMDLKIGPESSNRLENLLFTSCKVGFCVGEQLGLLSEQFPDREIEIHFFARKSPILVFVEKRARFRLYGGMDMYVRPANSSQVKIKILKCDATLTSTMYLQIDEFRVTGNASVETLDFKLRETIIKDVTQETLNDLSLFAAEFLQNILTEILKIGIMMPKMKGVMLKNPKLSLHERYLKVQTLFKLDERFTGRILEGAVQESLKNFRSS</sequence>
<evidence type="ECO:0000256" key="2">
    <source>
        <dbReference type="ARBA" id="ARBA00023157"/>
    </source>
</evidence>
<accession>A0A0N4UMC6</accession>
<evidence type="ECO:0000313" key="9">
    <source>
        <dbReference type="WBParaSite" id="DME_0000899301-mRNA-1"/>
    </source>
</evidence>
<dbReference type="EMBL" id="UYYG01000081">
    <property type="protein sequence ID" value="VDN52823.1"/>
    <property type="molecule type" value="Genomic_DNA"/>
</dbReference>
<keyword evidence="2" id="KW-1015">Disulfide bond</keyword>
<dbReference type="Proteomes" id="UP000038040">
    <property type="component" value="Unplaced"/>
</dbReference>
<dbReference type="Pfam" id="PF02886">
    <property type="entry name" value="LBP_BPI_CETP_C"/>
    <property type="match status" value="1"/>
</dbReference>
<dbReference type="Proteomes" id="UP000274756">
    <property type="component" value="Unassembled WGS sequence"/>
</dbReference>
<organism evidence="7 9">
    <name type="scientific">Dracunculus medinensis</name>
    <name type="common">Guinea worm</name>
    <dbReference type="NCBI Taxonomy" id="318479"/>
    <lineage>
        <taxon>Eukaryota</taxon>
        <taxon>Metazoa</taxon>
        <taxon>Ecdysozoa</taxon>
        <taxon>Nematoda</taxon>
        <taxon>Chromadorea</taxon>
        <taxon>Rhabditida</taxon>
        <taxon>Spirurina</taxon>
        <taxon>Dracunculoidea</taxon>
        <taxon>Dracunculidae</taxon>
        <taxon>Dracunculus</taxon>
    </lineage>
</organism>
<dbReference type="SUPFAM" id="SSF55394">
    <property type="entry name" value="Bactericidal permeability-increasing protein, BPI"/>
    <property type="match status" value="2"/>
</dbReference>
<feature type="domain" description="Lipid-binding serum glycoprotein C-terminal" evidence="5">
    <location>
        <begin position="328"/>
        <end position="536"/>
    </location>
</feature>
<reference evidence="9" key="1">
    <citation type="submission" date="2017-02" db="UniProtKB">
        <authorList>
            <consortium name="WormBaseParasite"/>
        </authorList>
    </citation>
    <scope>IDENTIFICATION</scope>
</reference>
<evidence type="ECO:0000313" key="8">
    <source>
        <dbReference type="Proteomes" id="UP000274756"/>
    </source>
</evidence>
<evidence type="ECO:0000259" key="4">
    <source>
        <dbReference type="SMART" id="SM00328"/>
    </source>
</evidence>
<comment type="similarity">
    <text evidence="1">Belongs to the BPI/LBP/Plunc superfamily. BPI/LBP family.</text>
</comment>
<dbReference type="WBParaSite" id="DME_0000899301-mRNA-1">
    <property type="protein sequence ID" value="DME_0000899301-mRNA-1"/>
    <property type="gene ID" value="DME_0000899301"/>
</dbReference>
<evidence type="ECO:0000256" key="1">
    <source>
        <dbReference type="ARBA" id="ARBA00007292"/>
    </source>
</evidence>
<dbReference type="GO" id="GO:0005615">
    <property type="term" value="C:extracellular space"/>
    <property type="evidence" value="ECO:0007669"/>
    <property type="project" value="TreeGrafter"/>
</dbReference>